<feature type="chain" id="PRO_5046997045" evidence="2">
    <location>
        <begin position="27"/>
        <end position="1179"/>
    </location>
</feature>
<dbReference type="SUPFAM" id="SSF48317">
    <property type="entry name" value="Acid phosphatase/Vanadium-dependent haloperoxidase"/>
    <property type="match status" value="1"/>
</dbReference>
<dbReference type="InterPro" id="IPR000326">
    <property type="entry name" value="PAP2/HPO"/>
</dbReference>
<name>A0ABY3R590_9BRAD</name>
<evidence type="ECO:0000256" key="2">
    <source>
        <dbReference type="SAM" id="SignalP"/>
    </source>
</evidence>
<dbReference type="PROSITE" id="PS51208">
    <property type="entry name" value="AUTOTRANSPORTER"/>
    <property type="match status" value="1"/>
</dbReference>
<dbReference type="Gene3D" id="2.40.128.130">
    <property type="entry name" value="Autotransporter beta-domain"/>
    <property type="match status" value="1"/>
</dbReference>
<proteinExistence type="predicted"/>
<keyword evidence="5" id="KW-1185">Reference proteome</keyword>
<dbReference type="NCBIfam" id="TIGR02601">
    <property type="entry name" value="autotrns_rpt"/>
    <property type="match status" value="1"/>
</dbReference>
<evidence type="ECO:0000313" key="5">
    <source>
        <dbReference type="Proteomes" id="UP001431010"/>
    </source>
</evidence>
<gene>
    <name evidence="4" type="ORF">LQG66_24755</name>
</gene>
<evidence type="ECO:0000256" key="1">
    <source>
        <dbReference type="ARBA" id="ARBA00022729"/>
    </source>
</evidence>
<evidence type="ECO:0000259" key="3">
    <source>
        <dbReference type="PROSITE" id="PS51208"/>
    </source>
</evidence>
<accession>A0ABY3R590</accession>
<keyword evidence="1 2" id="KW-0732">Signal</keyword>
<dbReference type="InterPro" id="IPR036938">
    <property type="entry name" value="PAP2/HPO_sf"/>
</dbReference>
<evidence type="ECO:0000313" key="4">
    <source>
        <dbReference type="EMBL" id="UFZ02483.1"/>
    </source>
</evidence>
<dbReference type="RefSeq" id="WP_231318272.1">
    <property type="nucleotide sequence ID" value="NZ_CP088156.1"/>
</dbReference>
<organism evidence="4 5">
    <name type="scientific">Bradyrhizobium ontarionense</name>
    <dbReference type="NCBI Taxonomy" id="2898149"/>
    <lineage>
        <taxon>Bacteria</taxon>
        <taxon>Pseudomonadati</taxon>
        <taxon>Pseudomonadota</taxon>
        <taxon>Alphaproteobacteria</taxon>
        <taxon>Hyphomicrobiales</taxon>
        <taxon>Nitrobacteraceae</taxon>
        <taxon>Bradyrhizobium</taxon>
    </lineage>
</organism>
<dbReference type="CDD" id="cd03397">
    <property type="entry name" value="PAP2_acid_phosphatase"/>
    <property type="match status" value="1"/>
</dbReference>
<dbReference type="InterPro" id="IPR005546">
    <property type="entry name" value="Autotransporte_beta"/>
</dbReference>
<dbReference type="SUPFAM" id="SSF51126">
    <property type="entry name" value="Pectin lyase-like"/>
    <property type="match status" value="1"/>
</dbReference>
<dbReference type="SMART" id="SM00869">
    <property type="entry name" value="Autotransporter"/>
    <property type="match status" value="1"/>
</dbReference>
<dbReference type="Proteomes" id="UP001431010">
    <property type="component" value="Chromosome"/>
</dbReference>
<dbReference type="SUPFAM" id="SSF103515">
    <property type="entry name" value="Autotransporter"/>
    <property type="match status" value="1"/>
</dbReference>
<dbReference type="InterPro" id="IPR013425">
    <property type="entry name" value="Autotrns_rpt"/>
</dbReference>
<dbReference type="Pfam" id="PF03797">
    <property type="entry name" value="Autotransporter"/>
    <property type="match status" value="1"/>
</dbReference>
<dbReference type="Gene3D" id="1.20.144.10">
    <property type="entry name" value="Phosphatidic acid phosphatase type 2/haloperoxidase"/>
    <property type="match status" value="1"/>
</dbReference>
<feature type="domain" description="Autotransporter" evidence="3">
    <location>
        <begin position="900"/>
        <end position="1179"/>
    </location>
</feature>
<dbReference type="Pfam" id="PF01569">
    <property type="entry name" value="PAP2"/>
    <property type="match status" value="1"/>
</dbReference>
<dbReference type="EMBL" id="CP088156">
    <property type="protein sequence ID" value="UFZ02483.1"/>
    <property type="molecule type" value="Genomic_DNA"/>
</dbReference>
<dbReference type="Pfam" id="PF12951">
    <property type="entry name" value="PATR"/>
    <property type="match status" value="1"/>
</dbReference>
<feature type="signal peptide" evidence="2">
    <location>
        <begin position="1"/>
        <end position="26"/>
    </location>
</feature>
<dbReference type="InterPro" id="IPR001011">
    <property type="entry name" value="Acid_Pase_classA_bac"/>
</dbReference>
<dbReference type="InterPro" id="IPR011050">
    <property type="entry name" value="Pectin_lyase_fold/virulence"/>
</dbReference>
<sequence>MSSSAYLKFWKYAALGSALLPFAAKAGDIPTTPPVNFTNSSTATVGSTMVNVVDSYTNLMLNDPTLANGTGVMEQNLQTVIRMTNARTTAQTLEAIHDDRTSQQYSVLNGLGVLTGYFMTGTGASASGTTPNSLTPTTYAPYTLQNFQSNINYLNSASWGATSFGNGTATPLASAVNFVNNVVRNNSSTEPSKRTFERYMGSTAPVTNPGAFGASVNQTTVSPLAAAFGNYNATTKTGLTTADTANIVVPTYYGNLTIPAVYGNATNWVRGFTVTQAMIDAQNTANGTSLTYLTVPNVGAIVNGVLQPTQFTIGDYVPGIGAASRPYRLSTDVNVPTPLLQIINSTNPYADGGFISGHTNSGYTQALGLAFLVPQEYQSLLARAADLGNNRILAGMHSPLDVIGGRVFATAIAATNIYNALYDSNGDRVDWTNPANTSAYAVYQAYTQTQSYISQSCGTVSVQACILQAQGGAAAIAAASKDVNLSGTDPSSYTYRMTYGMQLAGVSTTLPENVPVQAQVLLLTRFPYLSDAQRTEILKTTALPSGYALLDGNTWDGWGRINLYKAAYGYGAFNGAVSVAMDAAQGGYNAFDIWSNDISGAGSLTKAGSGTLVLAGNNSYSGGTTVSGGALVVAAGAAVTSPISVGAGATLSGLGTLGDVSVAGTLAPGYQAVTGLTGQAGKLTVLGSLAFTSGATYALQFTPGSFSTTSVSGTATLAGQVTASFASGIYAAGSKVAIVSTGSGVNGKFSGFNTTITGTTNVTPTLSYDGQNAYVALNQAALPSLPTTGVSGNGRKVYDALNSAVNKGGTLPLQLQSIYFQSASGLGATFNQIASQSAPAGTQSLGQSMTGFLTTVLDFGGNGRNGGFASNGNGSPMMAYAEASNGAAGKAAKIFTKAMPVEPVWAVWGSAFGGGGRTGGDAAAGSQDVSSTIYGLATGADYRLAPDLTVGFALAGGQTSFNVAQGGGYGSSDFIQAAAYATKRFGQAYVSGSLAAGAHWMSTTRSLATGAVETLRASYTAPTLAARAETGYRFDLGFGSLTPYAAVQLQQVWSPSYTETSSLGAAGTALTFASRDTTLPRTELGVWADRRISETFLVRGRAAWAHDYNRDASVTATFQTLPGASFVTTGARIAADSALLSGVAEIALTSHFTLSGQIDGQFAPSATSWAGTGRLKYHW</sequence>
<protein>
    <submittedName>
        <fullName evidence="4">Autotransporter domain-containing protein</fullName>
    </submittedName>
</protein>
<dbReference type="InterPro" id="IPR036709">
    <property type="entry name" value="Autotransporte_beta_dom_sf"/>
</dbReference>
<reference evidence="4" key="1">
    <citation type="journal article" date="2024" name="Antonie Van Leeuwenhoek">
        <title>Bradyrhizobium ontarionense sp. nov., a novel bacterial symbiont isolated from Aeschynomene indica (Indian jointvetch), harbours photosynthesis, nitrogen fixation and nitrous oxide (N2O) reductase genes.</title>
        <authorList>
            <person name="Bromfield E.S.P."/>
            <person name="Cloutier S."/>
        </authorList>
    </citation>
    <scope>NUCLEOTIDE SEQUENCE</scope>
    <source>
        <strain evidence="4">A19</strain>
    </source>
</reference>